<dbReference type="Proteomes" id="UP000268870">
    <property type="component" value="Chromosome"/>
</dbReference>
<gene>
    <name evidence="4" type="ORF">C4618_08520</name>
    <name evidence="5" type="ORF">NCTC8184_00510</name>
    <name evidence="3" type="ORF">QP229_05330</name>
    <name evidence="2" type="ORF">WA04_06020</name>
    <name evidence="1" type="ORF">WA45_09975</name>
</gene>
<dbReference type="Proteomes" id="UP000035174">
    <property type="component" value="Unassembled WGS sequence"/>
</dbReference>
<reference evidence="5 9" key="3">
    <citation type="submission" date="2018-12" db="EMBL/GenBank/DDBJ databases">
        <authorList>
            <consortium name="Pathogen Informatics"/>
        </authorList>
    </citation>
    <scope>NUCLEOTIDE SEQUENCE [LARGE SCALE GENOMIC DNA]</scope>
    <source>
        <strain evidence="5 9">NCTC8184</strain>
    </source>
</reference>
<evidence type="ECO:0000313" key="1">
    <source>
        <dbReference type="EMBL" id="KLJ27703.1"/>
    </source>
</evidence>
<reference evidence="6 7" key="1">
    <citation type="journal article" date="2015" name="PLoS ONE">
        <title>Genomic analysis reveals the molecular basis for capsule loss in the group B streptococcus population.</title>
        <authorList>
            <consortium name="DEVANI Consortium"/>
            <person name="Rosini R."/>
            <person name="Campisi E."/>
            <person name="De Chiara M."/>
            <person name="Tettelin H."/>
            <person name="Rinaudo D."/>
            <person name="Toniolo C."/>
            <person name="Metruccio M."/>
            <person name="Guidotti S."/>
            <person name="Sorensen U.B."/>
            <person name="Kilian M."/>
            <person name="Ramirez M."/>
            <person name="Janulczyk R."/>
            <person name="Donati C."/>
            <person name="Grandi G."/>
            <person name="Margarit I."/>
        </authorList>
    </citation>
    <scope>NUCLEOTIDE SEQUENCE [LARGE SCALE GENOMIC DNA]</scope>
    <source>
        <strain evidence="2 7">DK-B-USS-215</strain>
        <strain evidence="1 6">ES-PW-063</strain>
    </source>
</reference>
<reference evidence="4 8" key="2">
    <citation type="journal article" date="2018" name="Emerg. Microbes Infect.">
        <title>Phenotypic and molecular analysis of nontypeable Group B streptococci: identification of cps2a and hybrid cps2a/cps5 Group B streptococcal capsule gene clusters.</title>
        <authorList>
            <person name="Alhhazmi A."/>
            <person name="Tyrrell G.J."/>
        </authorList>
    </citation>
    <scope>NUCLEOTIDE SEQUENCE [LARGE SCALE GENOMIC DNA]</scope>
    <source>
        <strain evidence="4 8">PLGBS17</strain>
    </source>
</reference>
<evidence type="ECO:0000313" key="8">
    <source>
        <dbReference type="Proteomes" id="UP000256718"/>
    </source>
</evidence>
<dbReference type="KEGG" id="sagg:EN73_09595"/>
<dbReference type="EMBL" id="LR134265">
    <property type="protein sequence ID" value="VED64537.1"/>
    <property type="molecule type" value="Genomic_DNA"/>
</dbReference>
<dbReference type="Proteomes" id="UP000256718">
    <property type="component" value="Unassembled WGS sequence"/>
</dbReference>
<dbReference type="EMBL" id="QHGZ01000183">
    <property type="protein sequence ID" value="RDY79923.1"/>
    <property type="molecule type" value="Genomic_DNA"/>
</dbReference>
<dbReference type="Proteomes" id="UP001230629">
    <property type="component" value="Unassembled WGS sequence"/>
</dbReference>
<proteinExistence type="predicted"/>
<dbReference type="EMBL" id="LCVB01000035">
    <property type="protein sequence ID" value="KLJ27703.1"/>
    <property type="molecule type" value="Genomic_DNA"/>
</dbReference>
<evidence type="ECO:0000313" key="5">
    <source>
        <dbReference type="EMBL" id="VED64537.1"/>
    </source>
</evidence>
<evidence type="ECO:0000313" key="2">
    <source>
        <dbReference type="EMBL" id="KLL38806.1"/>
    </source>
</evidence>
<evidence type="ECO:0000313" key="9">
    <source>
        <dbReference type="Proteomes" id="UP000268870"/>
    </source>
</evidence>
<evidence type="ECO:0000313" key="3">
    <source>
        <dbReference type="EMBL" id="MDK6899414.1"/>
    </source>
</evidence>
<reference evidence="3" key="4">
    <citation type="submission" date="2023-05" db="EMBL/GenBank/DDBJ databases">
        <title>Cataloging the Phylogenetic Diversity of Human Bladder Bacteria.</title>
        <authorList>
            <person name="Du J."/>
        </authorList>
    </citation>
    <scope>NUCLEOTIDE SEQUENCE</scope>
    <source>
        <strain evidence="3">UMB8703</strain>
    </source>
</reference>
<name>A0A0H1LF66_STRAG</name>
<evidence type="ECO:0000313" key="7">
    <source>
        <dbReference type="Proteomes" id="UP000035346"/>
    </source>
</evidence>
<evidence type="ECO:0000313" key="4">
    <source>
        <dbReference type="EMBL" id="RDY79923.1"/>
    </source>
</evidence>
<dbReference type="RefSeq" id="WP_000808311.1">
    <property type="nucleotide sequence ID" value="NZ_AP018935.1"/>
</dbReference>
<organism evidence="2 7">
    <name type="scientific">Streptococcus agalactiae</name>
    <dbReference type="NCBI Taxonomy" id="1311"/>
    <lineage>
        <taxon>Bacteria</taxon>
        <taxon>Bacillati</taxon>
        <taxon>Bacillota</taxon>
        <taxon>Bacilli</taxon>
        <taxon>Lactobacillales</taxon>
        <taxon>Streptococcaceae</taxon>
        <taxon>Streptococcus</taxon>
    </lineage>
</organism>
<evidence type="ECO:0000313" key="6">
    <source>
        <dbReference type="Proteomes" id="UP000035174"/>
    </source>
</evidence>
<sequence length="98" mass="11009">MKQETLVLLPNFIGDAIYEGFEAGPAQLNGKKGSYTRHILFNEKHGKFYVYTPASSRVIGNGKMVTVEKPLLFIDNTINGRNIEPAKNVWAEKLIEVK</sequence>
<dbReference type="Proteomes" id="UP000035346">
    <property type="component" value="Unassembled WGS sequence"/>
</dbReference>
<dbReference type="EMBL" id="LBKL01000067">
    <property type="protein sequence ID" value="KLL38806.1"/>
    <property type="molecule type" value="Genomic_DNA"/>
</dbReference>
<dbReference type="AlphaFoldDB" id="A0A0H1LF66"/>
<protein>
    <submittedName>
        <fullName evidence="5">Transfer protein</fullName>
    </submittedName>
</protein>
<accession>A0A0H1LF66</accession>
<dbReference type="EMBL" id="JASOIH010000003">
    <property type="protein sequence ID" value="MDK6899414.1"/>
    <property type="molecule type" value="Genomic_DNA"/>
</dbReference>